<comment type="subcellular location">
    <subcellularLocation>
        <location evidence="1">Cell membrane</location>
        <topology evidence="1">Multi-pass membrane protein</topology>
    </subcellularLocation>
</comment>
<dbReference type="CDD" id="cd15915">
    <property type="entry name" value="7tmA_OR12D-like"/>
    <property type="match status" value="1"/>
</dbReference>
<feature type="transmembrane region" description="Helical" evidence="11">
    <location>
        <begin position="321"/>
        <end position="343"/>
    </location>
</feature>
<keyword evidence="4" id="KW-0716">Sensory transduction</keyword>
<evidence type="ECO:0000256" key="3">
    <source>
        <dbReference type="ARBA" id="ARBA00022692"/>
    </source>
</evidence>
<sequence length="406" mass="46374">MKDTVPSFDPRYKKGIDQLEQIQQRGTEMARDLQYLSHGQRLRQLGLFILENRQLEWGDLITVIQRFQESLEKNRARLSTVMHGMDNQTEVRKFILLGLTSLPGLQKFLFMLFLLLYLSTLLGNMAIMIVVACEPRLHTPMYFFLCNLSCLDIFFSTVTVPKVLDGFLSGHHGISYTGCLSQLHFSYLVGSSEALLLAVMAYDRFVAICNPLRYTLIMSPRACLQLAIATWTTGFLHALMHTVMTSRLHFCGPNHIQHYFCDIKPVVRLACSSSQLNLTLLNIVTGTNATGPFVFILFSYLYIFSFLRLKVQSKEGRRKAFSTCISHLTVVALFYVPVIFNYVPPSLGNSPRWTMISTIMYNVVTPVLNPLIYTLRNVEVKRVLKRRLFSREFLAQKMFCLAACVG</sequence>
<evidence type="ECO:0000256" key="8">
    <source>
        <dbReference type="ARBA" id="ARBA00023170"/>
    </source>
</evidence>
<keyword evidence="6 10" id="KW-0297">G-protein coupled receptor</keyword>
<accession>A0ABM4G8H3</accession>
<dbReference type="RefSeq" id="XP_067173480.1">
    <property type="nucleotide sequence ID" value="XM_067317379.1"/>
</dbReference>
<keyword evidence="5 11" id="KW-1133">Transmembrane helix</keyword>
<keyword evidence="7 11" id="KW-0472">Membrane</keyword>
<comment type="similarity">
    <text evidence="10">Belongs to the G-protein coupled receptor 1 family.</text>
</comment>
<gene>
    <name evidence="14" type="primary">LOC136996459</name>
</gene>
<evidence type="ECO:0000256" key="11">
    <source>
        <dbReference type="SAM" id="Phobius"/>
    </source>
</evidence>
<dbReference type="PANTHER" id="PTHR26452">
    <property type="entry name" value="OLFACTORY RECEPTOR"/>
    <property type="match status" value="1"/>
</dbReference>
<dbReference type="Proteomes" id="UP001652627">
    <property type="component" value="Unplaced"/>
</dbReference>
<keyword evidence="8 10" id="KW-0675">Receptor</keyword>
<dbReference type="PROSITE" id="PS50262">
    <property type="entry name" value="G_PROTEIN_RECEP_F1_2"/>
    <property type="match status" value="1"/>
</dbReference>
<dbReference type="InterPro" id="IPR017452">
    <property type="entry name" value="GPCR_Rhodpsn_7TM"/>
</dbReference>
<dbReference type="Pfam" id="PF13853">
    <property type="entry name" value="7tm_4"/>
    <property type="match status" value="1"/>
</dbReference>
<keyword evidence="13" id="KW-1185">Reference proteome</keyword>
<proteinExistence type="inferred from homology"/>
<keyword evidence="4" id="KW-0552">Olfaction</keyword>
<reference evidence="14" key="1">
    <citation type="submission" date="2025-08" db="UniProtKB">
        <authorList>
            <consortium name="RefSeq"/>
        </authorList>
    </citation>
    <scope>IDENTIFICATION</scope>
    <source>
        <tissue evidence="14">Blood</tissue>
    </source>
</reference>
<evidence type="ECO:0000256" key="7">
    <source>
        <dbReference type="ARBA" id="ARBA00023136"/>
    </source>
</evidence>
<evidence type="ECO:0000256" key="2">
    <source>
        <dbReference type="ARBA" id="ARBA00022475"/>
    </source>
</evidence>
<evidence type="ECO:0000256" key="10">
    <source>
        <dbReference type="RuleBase" id="RU000688"/>
    </source>
</evidence>
<evidence type="ECO:0000256" key="9">
    <source>
        <dbReference type="ARBA" id="ARBA00023224"/>
    </source>
</evidence>
<feature type="transmembrane region" description="Helical" evidence="11">
    <location>
        <begin position="222"/>
        <end position="240"/>
    </location>
</feature>
<organism evidence="13 14">
    <name type="scientific">Apteryx mantelli</name>
    <name type="common">North Island brown kiwi</name>
    <dbReference type="NCBI Taxonomy" id="2696672"/>
    <lineage>
        <taxon>Eukaryota</taxon>
        <taxon>Metazoa</taxon>
        <taxon>Chordata</taxon>
        <taxon>Craniata</taxon>
        <taxon>Vertebrata</taxon>
        <taxon>Euteleostomi</taxon>
        <taxon>Archelosauria</taxon>
        <taxon>Archosauria</taxon>
        <taxon>Dinosauria</taxon>
        <taxon>Saurischia</taxon>
        <taxon>Theropoda</taxon>
        <taxon>Coelurosauria</taxon>
        <taxon>Aves</taxon>
        <taxon>Palaeognathae</taxon>
        <taxon>Apterygiformes</taxon>
        <taxon>Apterygidae</taxon>
        <taxon>Apteryx</taxon>
    </lineage>
</organism>
<dbReference type="InterPro" id="IPR000276">
    <property type="entry name" value="GPCR_Rhodpsn"/>
</dbReference>
<name>A0ABM4G8H3_9AVES</name>
<keyword evidence="3 10" id="KW-0812">Transmembrane</keyword>
<dbReference type="Gene3D" id="1.20.1070.10">
    <property type="entry name" value="Rhodopsin 7-helix transmembrane proteins"/>
    <property type="match status" value="1"/>
</dbReference>
<feature type="transmembrane region" description="Helical" evidence="11">
    <location>
        <begin position="355"/>
        <end position="375"/>
    </location>
</feature>
<evidence type="ECO:0000313" key="13">
    <source>
        <dbReference type="Proteomes" id="UP001652627"/>
    </source>
</evidence>
<dbReference type="SUPFAM" id="SSF81321">
    <property type="entry name" value="Family A G protein-coupled receptor-like"/>
    <property type="match status" value="1"/>
</dbReference>
<dbReference type="PRINTS" id="PR00237">
    <property type="entry name" value="GPCRRHODOPSN"/>
</dbReference>
<evidence type="ECO:0000313" key="14">
    <source>
        <dbReference type="RefSeq" id="XP_067173480.1"/>
    </source>
</evidence>
<feature type="transmembrane region" description="Helical" evidence="11">
    <location>
        <begin position="289"/>
        <end position="309"/>
    </location>
</feature>
<evidence type="ECO:0000256" key="5">
    <source>
        <dbReference type="ARBA" id="ARBA00022989"/>
    </source>
</evidence>
<evidence type="ECO:0000259" key="12">
    <source>
        <dbReference type="PROSITE" id="PS50262"/>
    </source>
</evidence>
<dbReference type="PRINTS" id="PR00245">
    <property type="entry name" value="OLFACTORYR"/>
</dbReference>
<dbReference type="GeneID" id="136996459"/>
<dbReference type="PROSITE" id="PS00237">
    <property type="entry name" value="G_PROTEIN_RECEP_F1_1"/>
    <property type="match status" value="1"/>
</dbReference>
<keyword evidence="2" id="KW-1003">Cell membrane</keyword>
<keyword evidence="9 10" id="KW-0807">Transducer</keyword>
<feature type="transmembrane region" description="Helical" evidence="11">
    <location>
        <begin position="142"/>
        <end position="164"/>
    </location>
</feature>
<protein>
    <submittedName>
        <fullName evidence="14">Olfactory receptor 12D1-like</fullName>
    </submittedName>
</protein>
<feature type="transmembrane region" description="Helical" evidence="11">
    <location>
        <begin position="108"/>
        <end position="130"/>
    </location>
</feature>
<dbReference type="InterPro" id="IPR000725">
    <property type="entry name" value="Olfact_rcpt"/>
</dbReference>
<feature type="transmembrane region" description="Helical" evidence="11">
    <location>
        <begin position="184"/>
        <end position="202"/>
    </location>
</feature>
<feature type="domain" description="G-protein coupled receptors family 1 profile" evidence="12">
    <location>
        <begin position="123"/>
        <end position="373"/>
    </location>
</feature>
<dbReference type="InterPro" id="IPR050516">
    <property type="entry name" value="Olfactory_GPCR"/>
</dbReference>
<evidence type="ECO:0000256" key="1">
    <source>
        <dbReference type="ARBA" id="ARBA00004651"/>
    </source>
</evidence>
<evidence type="ECO:0000256" key="6">
    <source>
        <dbReference type="ARBA" id="ARBA00023040"/>
    </source>
</evidence>
<evidence type="ECO:0000256" key="4">
    <source>
        <dbReference type="ARBA" id="ARBA00022725"/>
    </source>
</evidence>